<evidence type="ECO:0000256" key="3">
    <source>
        <dbReference type="ARBA" id="ARBA00022729"/>
    </source>
</evidence>
<protein>
    <submittedName>
        <fullName evidence="8">Putative outer membrane starch-binding protein</fullName>
    </submittedName>
</protein>
<sequence>MKNNIIGLACALLFVLAGCSEDFLERSPSDQVSSTNFFTQEKDLVYAVNAVYASIGFNSWETTYGYSTDLLRIENLTDNALDHHSWNAGFRLADGTASAYDWYVEHRWRERYRGIQRVNRIFEGADGVSDINAEKKARLLAEAKFLRAYFYFDLVYLFGDVPYITNSLTPDEAAESTRTAKQTILDAMLTDLTAAAADLPTSYSSDNLGRVTKGAALSLKARILLYQEKWGEAATTAKEVMDLAVYTIYPSYQEMFTYKGINNSEVIFDLQEMHEKQWNFTLQNYGPNSVGGWSSGCPLQSLVDTYECTDGNTIDVSPLFDPNDPYANRDPRLTHSILYPGHDWRGGVFNSIPGATYPGKEIIAGDDLTDGTGGQWNKTATGYNWLKYISEDDVDNGDYWNGAIHFILIRYAEILLTYAEAKIENDDIDQSVYDAINEVRQRPDVNMPLITTGKSKEQLRTIVRRERRVELAFEGLRLMDIRRWKIAENVMPGVPEGLTYTDPNSGEEVTLSWGERTFNPNKHYLWPIPQTEIDISHLEQNPGW</sequence>
<dbReference type="Pfam" id="PF07980">
    <property type="entry name" value="SusD_RagB"/>
    <property type="match status" value="1"/>
</dbReference>
<dbReference type="AlphaFoldDB" id="A0A419WTG9"/>
<dbReference type="InterPro" id="IPR033985">
    <property type="entry name" value="SusD-like_N"/>
</dbReference>
<evidence type="ECO:0000259" key="7">
    <source>
        <dbReference type="Pfam" id="PF14322"/>
    </source>
</evidence>
<accession>A0A419WTG9</accession>
<dbReference type="OrthoDB" id="5694214at2"/>
<dbReference type="Pfam" id="PF14322">
    <property type="entry name" value="SusD-like_3"/>
    <property type="match status" value="1"/>
</dbReference>
<dbReference type="EMBL" id="RAPQ01000011">
    <property type="protein sequence ID" value="RKD98727.1"/>
    <property type="molecule type" value="Genomic_DNA"/>
</dbReference>
<reference evidence="8 9" key="1">
    <citation type="submission" date="2018-09" db="EMBL/GenBank/DDBJ databases">
        <title>Genomic Encyclopedia of Archaeal and Bacterial Type Strains, Phase II (KMG-II): from individual species to whole genera.</title>
        <authorList>
            <person name="Goeker M."/>
        </authorList>
    </citation>
    <scope>NUCLEOTIDE SEQUENCE [LARGE SCALE GENOMIC DNA]</scope>
    <source>
        <strain evidence="8 9">DSM 21950</strain>
    </source>
</reference>
<evidence type="ECO:0000259" key="6">
    <source>
        <dbReference type="Pfam" id="PF07980"/>
    </source>
</evidence>
<dbReference type="SUPFAM" id="SSF48452">
    <property type="entry name" value="TPR-like"/>
    <property type="match status" value="1"/>
</dbReference>
<dbReference type="InterPro" id="IPR012944">
    <property type="entry name" value="SusD_RagB_dom"/>
</dbReference>
<dbReference type="CDD" id="cd08977">
    <property type="entry name" value="SusD"/>
    <property type="match status" value="1"/>
</dbReference>
<keyword evidence="9" id="KW-1185">Reference proteome</keyword>
<evidence type="ECO:0000313" key="8">
    <source>
        <dbReference type="EMBL" id="RKD98727.1"/>
    </source>
</evidence>
<name>A0A419WTG9_9BACT</name>
<keyword evidence="5" id="KW-0998">Cell outer membrane</keyword>
<organism evidence="8 9">
    <name type="scientific">Marinifilum flexuosum</name>
    <dbReference type="NCBI Taxonomy" id="1117708"/>
    <lineage>
        <taxon>Bacteria</taxon>
        <taxon>Pseudomonadati</taxon>
        <taxon>Bacteroidota</taxon>
        <taxon>Bacteroidia</taxon>
        <taxon>Marinilabiliales</taxon>
        <taxon>Marinifilaceae</taxon>
    </lineage>
</organism>
<evidence type="ECO:0000256" key="4">
    <source>
        <dbReference type="ARBA" id="ARBA00023136"/>
    </source>
</evidence>
<gene>
    <name evidence="8" type="ORF">BXY64_3590</name>
</gene>
<dbReference type="RefSeq" id="WP_120241300.1">
    <property type="nucleotide sequence ID" value="NZ_RAPQ01000011.1"/>
</dbReference>
<keyword evidence="3" id="KW-0732">Signal</keyword>
<evidence type="ECO:0000313" key="9">
    <source>
        <dbReference type="Proteomes" id="UP000284531"/>
    </source>
</evidence>
<dbReference type="GO" id="GO:0009279">
    <property type="term" value="C:cell outer membrane"/>
    <property type="evidence" value="ECO:0007669"/>
    <property type="project" value="UniProtKB-SubCell"/>
</dbReference>
<comment type="caution">
    <text evidence="8">The sequence shown here is derived from an EMBL/GenBank/DDBJ whole genome shotgun (WGS) entry which is preliminary data.</text>
</comment>
<evidence type="ECO:0000256" key="5">
    <source>
        <dbReference type="ARBA" id="ARBA00023237"/>
    </source>
</evidence>
<keyword evidence="4" id="KW-0472">Membrane</keyword>
<comment type="subcellular location">
    <subcellularLocation>
        <location evidence="1">Cell outer membrane</location>
    </subcellularLocation>
</comment>
<feature type="domain" description="SusD-like N-terminal" evidence="7">
    <location>
        <begin position="22"/>
        <end position="225"/>
    </location>
</feature>
<evidence type="ECO:0000256" key="1">
    <source>
        <dbReference type="ARBA" id="ARBA00004442"/>
    </source>
</evidence>
<feature type="domain" description="RagB/SusD" evidence="6">
    <location>
        <begin position="265"/>
        <end position="544"/>
    </location>
</feature>
<proteinExistence type="inferred from homology"/>
<dbReference type="Gene3D" id="1.25.40.390">
    <property type="match status" value="1"/>
</dbReference>
<dbReference type="Proteomes" id="UP000284531">
    <property type="component" value="Unassembled WGS sequence"/>
</dbReference>
<comment type="similarity">
    <text evidence="2">Belongs to the SusD family.</text>
</comment>
<dbReference type="InterPro" id="IPR011990">
    <property type="entry name" value="TPR-like_helical_dom_sf"/>
</dbReference>
<evidence type="ECO:0000256" key="2">
    <source>
        <dbReference type="ARBA" id="ARBA00006275"/>
    </source>
</evidence>
<dbReference type="PROSITE" id="PS51257">
    <property type="entry name" value="PROKAR_LIPOPROTEIN"/>
    <property type="match status" value="1"/>
</dbReference>